<dbReference type="InterPro" id="IPR000683">
    <property type="entry name" value="Gfo/Idh/MocA-like_OxRdtase_N"/>
</dbReference>
<dbReference type="EMBL" id="DVFK01000068">
    <property type="protein sequence ID" value="HIQ67830.1"/>
    <property type="molecule type" value="Genomic_DNA"/>
</dbReference>
<dbReference type="GO" id="GO:0000166">
    <property type="term" value="F:nucleotide binding"/>
    <property type="evidence" value="ECO:0007669"/>
    <property type="project" value="InterPro"/>
</dbReference>
<evidence type="ECO:0000256" key="1">
    <source>
        <dbReference type="ARBA" id="ARBA00010928"/>
    </source>
</evidence>
<dbReference type="AlphaFoldDB" id="A0A9D0Z4L4"/>
<evidence type="ECO:0000313" key="4">
    <source>
        <dbReference type="EMBL" id="HIQ67830.1"/>
    </source>
</evidence>
<evidence type="ECO:0000259" key="3">
    <source>
        <dbReference type="Pfam" id="PF02894"/>
    </source>
</evidence>
<reference evidence="4" key="1">
    <citation type="submission" date="2020-10" db="EMBL/GenBank/DDBJ databases">
        <authorList>
            <person name="Gilroy R."/>
        </authorList>
    </citation>
    <scope>NUCLEOTIDE SEQUENCE</scope>
    <source>
        <strain evidence="4">13361</strain>
    </source>
</reference>
<protein>
    <submittedName>
        <fullName evidence="4">Gfo/Idh/MocA family oxidoreductase</fullName>
    </submittedName>
</protein>
<dbReference type="Pfam" id="PF02894">
    <property type="entry name" value="GFO_IDH_MocA_C"/>
    <property type="match status" value="1"/>
</dbReference>
<dbReference type="Gene3D" id="3.40.50.720">
    <property type="entry name" value="NAD(P)-binding Rossmann-like Domain"/>
    <property type="match status" value="1"/>
</dbReference>
<evidence type="ECO:0000313" key="5">
    <source>
        <dbReference type="Proteomes" id="UP000886796"/>
    </source>
</evidence>
<dbReference type="PANTHER" id="PTHR43377">
    <property type="entry name" value="BILIVERDIN REDUCTASE A"/>
    <property type="match status" value="1"/>
</dbReference>
<dbReference type="PANTHER" id="PTHR43377:SF2">
    <property type="entry name" value="BINDING ROSSMANN FOLD OXIDOREDUCTASE, PUTATIVE (AFU_ORTHOLOGUE AFUA_4G00560)-RELATED"/>
    <property type="match status" value="1"/>
</dbReference>
<dbReference type="InterPro" id="IPR004104">
    <property type="entry name" value="Gfo/Idh/MocA-like_OxRdtase_C"/>
</dbReference>
<gene>
    <name evidence="4" type="ORF">IAB74_04905</name>
</gene>
<dbReference type="SUPFAM" id="SSF51735">
    <property type="entry name" value="NAD(P)-binding Rossmann-fold domains"/>
    <property type="match status" value="1"/>
</dbReference>
<sequence length="418" mass="47170">MLTIAILGLGDRGMNYGNLSRQCPEAKIVAVCDKDPQRVSLALERFGLDREQGYGDSQAFFAAGKLADVVFVCTQDRDHYGHTMEALKLGYHVMVEKPVSPNPEHLKEIRDLARQQNRKVVVCHVLRYSRFYQKIRELLQSGIIGRTVLIRHSENVAYWHYIHSYVRGHWHREEETSPMLLAKCCHDMDLLYWWVGSPFASIYSQGGLTFYTPASAPEGAAKACFQCPHRDTCIYDARLQYLGRADHPAPRFPWGTYAVSNQPEEAAITAALQSNSYGRCVFAGDNNVVDYQTAEIRFENGVVAQFPVNGFSNENYRKTHIFGTQGEIYCNDLEETITLHVFGQEKQVFDFSDPNSTGYGGGHVGGDLGLVQDVVALFTGKEVRQQQLTLIDETLESHQMVDACERSRKTGQVILRDK</sequence>
<feature type="domain" description="Gfo/Idh/MocA-like oxidoreductase N-terminal" evidence="2">
    <location>
        <begin position="3"/>
        <end position="123"/>
    </location>
</feature>
<accession>A0A9D0Z4L4</accession>
<dbReference type="Gene3D" id="3.30.360.10">
    <property type="entry name" value="Dihydrodipicolinate Reductase, domain 2"/>
    <property type="match status" value="1"/>
</dbReference>
<proteinExistence type="inferred from homology"/>
<organism evidence="4 5">
    <name type="scientific">Candidatus Faecousia excrementigallinarum</name>
    <dbReference type="NCBI Taxonomy" id="2840806"/>
    <lineage>
        <taxon>Bacteria</taxon>
        <taxon>Bacillati</taxon>
        <taxon>Bacillota</taxon>
        <taxon>Clostridia</taxon>
        <taxon>Eubacteriales</taxon>
        <taxon>Oscillospiraceae</taxon>
        <taxon>Faecousia</taxon>
    </lineage>
</organism>
<reference evidence="4" key="2">
    <citation type="journal article" date="2021" name="PeerJ">
        <title>Extensive microbial diversity within the chicken gut microbiome revealed by metagenomics and culture.</title>
        <authorList>
            <person name="Gilroy R."/>
            <person name="Ravi A."/>
            <person name="Getino M."/>
            <person name="Pursley I."/>
            <person name="Horton D.L."/>
            <person name="Alikhan N.F."/>
            <person name="Baker D."/>
            <person name="Gharbi K."/>
            <person name="Hall N."/>
            <person name="Watson M."/>
            <person name="Adriaenssens E.M."/>
            <person name="Foster-Nyarko E."/>
            <person name="Jarju S."/>
            <person name="Secka A."/>
            <person name="Antonio M."/>
            <person name="Oren A."/>
            <person name="Chaudhuri R.R."/>
            <person name="La Ragione R."/>
            <person name="Hildebrand F."/>
            <person name="Pallen M.J."/>
        </authorList>
    </citation>
    <scope>NUCLEOTIDE SEQUENCE</scope>
    <source>
        <strain evidence="4">13361</strain>
    </source>
</reference>
<comment type="caution">
    <text evidence="4">The sequence shown here is derived from an EMBL/GenBank/DDBJ whole genome shotgun (WGS) entry which is preliminary data.</text>
</comment>
<feature type="domain" description="Gfo/Idh/MocA-like oxidoreductase C-terminal" evidence="3">
    <location>
        <begin position="136"/>
        <end position="413"/>
    </location>
</feature>
<dbReference type="InterPro" id="IPR051450">
    <property type="entry name" value="Gfo/Idh/MocA_Oxidoreductases"/>
</dbReference>
<name>A0A9D0Z4L4_9FIRM</name>
<evidence type="ECO:0000259" key="2">
    <source>
        <dbReference type="Pfam" id="PF01408"/>
    </source>
</evidence>
<dbReference type="SUPFAM" id="SSF55347">
    <property type="entry name" value="Glyceraldehyde-3-phosphate dehydrogenase-like, C-terminal domain"/>
    <property type="match status" value="1"/>
</dbReference>
<dbReference type="Pfam" id="PF01408">
    <property type="entry name" value="GFO_IDH_MocA"/>
    <property type="match status" value="1"/>
</dbReference>
<dbReference type="InterPro" id="IPR036291">
    <property type="entry name" value="NAD(P)-bd_dom_sf"/>
</dbReference>
<dbReference type="Proteomes" id="UP000886796">
    <property type="component" value="Unassembled WGS sequence"/>
</dbReference>
<comment type="similarity">
    <text evidence="1">Belongs to the Gfo/Idh/MocA family.</text>
</comment>